<evidence type="ECO:0000256" key="3">
    <source>
        <dbReference type="ARBA" id="ARBA00022801"/>
    </source>
</evidence>
<reference evidence="6 7" key="1">
    <citation type="submission" date="2021-03" db="EMBL/GenBank/DDBJ databases">
        <title>Thiomicrorhabdus sp.nov.,novel sulfur-oxidizing bacteria isolated from coastal sediment.</title>
        <authorList>
            <person name="Liu X."/>
        </authorList>
    </citation>
    <scope>NUCLEOTIDE SEQUENCE [LARGE SCALE GENOMIC DNA]</scope>
    <source>
        <strain evidence="6 7">6S2-11</strain>
    </source>
</reference>
<keyword evidence="3" id="KW-0378">Hydrolase</keyword>
<dbReference type="PRINTS" id="PR00719">
    <property type="entry name" value="LMWPTPASE"/>
</dbReference>
<dbReference type="Proteomes" id="UP000664835">
    <property type="component" value="Unassembled WGS sequence"/>
</dbReference>
<gene>
    <name evidence="6" type="ORF">J3998_11145</name>
</gene>
<dbReference type="EC" id="3.1.3.48" evidence="2"/>
<dbReference type="InterPro" id="IPR036196">
    <property type="entry name" value="Ptyr_pPase_sf"/>
</dbReference>
<dbReference type="Pfam" id="PF01451">
    <property type="entry name" value="LMWPc"/>
    <property type="match status" value="1"/>
</dbReference>
<comment type="similarity">
    <text evidence="1">Belongs to the low molecular weight phosphotyrosine protein phosphatase family.</text>
</comment>
<dbReference type="PANTHER" id="PTHR11717:SF7">
    <property type="entry name" value="LOW MOLECULAR WEIGHT PHOSPHOTYROSINE PROTEIN PHOSPHATASE"/>
    <property type="match status" value="1"/>
</dbReference>
<evidence type="ECO:0000256" key="2">
    <source>
        <dbReference type="ARBA" id="ARBA00013064"/>
    </source>
</evidence>
<dbReference type="Gene3D" id="3.40.50.2300">
    <property type="match status" value="1"/>
</dbReference>
<proteinExistence type="inferred from homology"/>
<evidence type="ECO:0000256" key="4">
    <source>
        <dbReference type="ARBA" id="ARBA00022912"/>
    </source>
</evidence>
<comment type="caution">
    <text evidence="6">The sequence shown here is derived from an EMBL/GenBank/DDBJ whole genome shotgun (WGS) entry which is preliminary data.</text>
</comment>
<dbReference type="PANTHER" id="PTHR11717">
    <property type="entry name" value="LOW MOLECULAR WEIGHT PROTEIN TYROSINE PHOSPHATASE"/>
    <property type="match status" value="1"/>
</dbReference>
<dbReference type="SUPFAM" id="SSF52788">
    <property type="entry name" value="Phosphotyrosine protein phosphatases I"/>
    <property type="match status" value="1"/>
</dbReference>
<keyword evidence="7" id="KW-1185">Reference proteome</keyword>
<protein>
    <recommendedName>
        <fullName evidence="2">protein-tyrosine-phosphatase</fullName>
        <ecNumber evidence="2">3.1.3.48</ecNumber>
    </recommendedName>
</protein>
<name>A0ABS3Q6Z5_9GAMM</name>
<evidence type="ECO:0000313" key="6">
    <source>
        <dbReference type="EMBL" id="MBO1928130.1"/>
    </source>
</evidence>
<evidence type="ECO:0000256" key="1">
    <source>
        <dbReference type="ARBA" id="ARBA00011063"/>
    </source>
</evidence>
<sequence length="162" mass="18303">MAKKVSVLFVCLGNICRSPTAHAVFRKMVKDQGLEKLIEIDSAGTGAWHVGNPPDKRATQVAEGRGIQMRDLRARQVDFGDFYQYDYVLAMDNSNYSNLYEMALPEHREKLHMFLSFSDDFSETEVPDPYYGGPDGFDYVFDMVDSASNGLLEHIKAKHLNA</sequence>
<dbReference type="CDD" id="cd16343">
    <property type="entry name" value="LMWPTP"/>
    <property type="match status" value="1"/>
</dbReference>
<evidence type="ECO:0000259" key="5">
    <source>
        <dbReference type="SMART" id="SM00226"/>
    </source>
</evidence>
<organism evidence="6 7">
    <name type="scientific">Thiomicrorhabdus marina</name>
    <dbReference type="NCBI Taxonomy" id="2818442"/>
    <lineage>
        <taxon>Bacteria</taxon>
        <taxon>Pseudomonadati</taxon>
        <taxon>Pseudomonadota</taxon>
        <taxon>Gammaproteobacteria</taxon>
        <taxon>Thiotrichales</taxon>
        <taxon>Piscirickettsiaceae</taxon>
        <taxon>Thiomicrorhabdus</taxon>
    </lineage>
</organism>
<dbReference type="InterPro" id="IPR023485">
    <property type="entry name" value="Ptyr_pPase"/>
</dbReference>
<dbReference type="InterPro" id="IPR017867">
    <property type="entry name" value="Tyr_phospatase_low_mol_wt"/>
</dbReference>
<dbReference type="EMBL" id="JAGETV010000027">
    <property type="protein sequence ID" value="MBO1928130.1"/>
    <property type="molecule type" value="Genomic_DNA"/>
</dbReference>
<dbReference type="RefSeq" id="WP_208150745.1">
    <property type="nucleotide sequence ID" value="NZ_JAGETV010000027.1"/>
</dbReference>
<dbReference type="InterPro" id="IPR050438">
    <property type="entry name" value="LMW_PTPase"/>
</dbReference>
<feature type="domain" description="Phosphotyrosine protein phosphatase I" evidence="5">
    <location>
        <begin position="5"/>
        <end position="154"/>
    </location>
</feature>
<dbReference type="SMART" id="SM00226">
    <property type="entry name" value="LMWPc"/>
    <property type="match status" value="1"/>
</dbReference>
<evidence type="ECO:0000313" key="7">
    <source>
        <dbReference type="Proteomes" id="UP000664835"/>
    </source>
</evidence>
<keyword evidence="4" id="KW-0904">Protein phosphatase</keyword>
<accession>A0ABS3Q6Z5</accession>